<dbReference type="PANTHER" id="PTHR20854">
    <property type="entry name" value="INOSITOL MONOPHOSPHATASE"/>
    <property type="match status" value="1"/>
</dbReference>
<dbReference type="GO" id="GO:0006020">
    <property type="term" value="P:inositol metabolic process"/>
    <property type="evidence" value="ECO:0007669"/>
    <property type="project" value="TreeGrafter"/>
</dbReference>
<dbReference type="InterPro" id="IPR020583">
    <property type="entry name" value="Inositol_monoP_metal-BS"/>
</dbReference>
<evidence type="ECO:0000256" key="6">
    <source>
        <dbReference type="ARBA" id="ARBA00022842"/>
    </source>
</evidence>
<comment type="cofactor">
    <cofactor evidence="2 7 8">
        <name>Mg(2+)</name>
        <dbReference type="ChEBI" id="CHEBI:18420"/>
    </cofactor>
</comment>
<feature type="binding site" evidence="7">
    <location>
        <position position="95"/>
    </location>
    <ligand>
        <name>Mg(2+)</name>
        <dbReference type="ChEBI" id="CHEBI:18420"/>
        <label>1</label>
        <note>catalytic</note>
    </ligand>
</feature>
<gene>
    <name evidence="9" type="primary">suhB_2</name>
    <name evidence="9" type="ORF">NCTC11009_02393</name>
</gene>
<dbReference type="Gene3D" id="3.30.540.10">
    <property type="entry name" value="Fructose-1,6-Bisphosphatase, subunit A, domain 1"/>
    <property type="match status" value="1"/>
</dbReference>
<dbReference type="PROSITE" id="PS00630">
    <property type="entry name" value="IMP_2"/>
    <property type="match status" value="1"/>
</dbReference>
<organism evidence="9 10">
    <name type="scientific">Oligella urethralis</name>
    <dbReference type="NCBI Taxonomy" id="90245"/>
    <lineage>
        <taxon>Bacteria</taxon>
        <taxon>Pseudomonadati</taxon>
        <taxon>Pseudomonadota</taxon>
        <taxon>Betaproteobacteria</taxon>
        <taxon>Burkholderiales</taxon>
        <taxon>Alcaligenaceae</taxon>
        <taxon>Oligella</taxon>
    </lineage>
</organism>
<dbReference type="Proteomes" id="UP000250242">
    <property type="component" value="Unassembled WGS sequence"/>
</dbReference>
<dbReference type="EC" id="3.1.3.25" evidence="8"/>
<dbReference type="PANTHER" id="PTHR20854:SF4">
    <property type="entry name" value="INOSITOL-1-MONOPHOSPHATASE-RELATED"/>
    <property type="match status" value="1"/>
</dbReference>
<dbReference type="RefSeq" id="WP_018026560.1">
    <property type="nucleotide sequence ID" value="NZ_UATH01000001.1"/>
</dbReference>
<evidence type="ECO:0000256" key="3">
    <source>
        <dbReference type="ARBA" id="ARBA00009759"/>
    </source>
</evidence>
<comment type="similarity">
    <text evidence="3 8">Belongs to the inositol monophosphatase superfamily.</text>
</comment>
<dbReference type="InterPro" id="IPR020550">
    <property type="entry name" value="Inositol_monophosphatase_CS"/>
</dbReference>
<dbReference type="InterPro" id="IPR022337">
    <property type="entry name" value="Inositol_monophosphatase_SuhB"/>
</dbReference>
<dbReference type="FunFam" id="3.30.540.10:FF:000003">
    <property type="entry name" value="Inositol-1-monophosphatase"/>
    <property type="match status" value="1"/>
</dbReference>
<dbReference type="AlphaFoldDB" id="A0A2X1UPV7"/>
<dbReference type="GO" id="GO:0046872">
    <property type="term" value="F:metal ion binding"/>
    <property type="evidence" value="ECO:0007669"/>
    <property type="project" value="UniProtKB-KW"/>
</dbReference>
<dbReference type="GO" id="GO:0008934">
    <property type="term" value="F:inositol monophosphate 1-phosphatase activity"/>
    <property type="evidence" value="ECO:0007669"/>
    <property type="project" value="InterPro"/>
</dbReference>
<evidence type="ECO:0000313" key="9">
    <source>
        <dbReference type="EMBL" id="SPY09139.1"/>
    </source>
</evidence>
<feature type="binding site" evidence="7">
    <location>
        <position position="92"/>
    </location>
    <ligand>
        <name>Mg(2+)</name>
        <dbReference type="ChEBI" id="CHEBI:18420"/>
        <label>1</label>
        <note>catalytic</note>
    </ligand>
</feature>
<dbReference type="PRINTS" id="PR00377">
    <property type="entry name" value="IMPHPHTASES"/>
</dbReference>
<accession>A0A2X1UPV7</accession>
<feature type="binding site" evidence="7">
    <location>
        <position position="234"/>
    </location>
    <ligand>
        <name>Mg(2+)</name>
        <dbReference type="ChEBI" id="CHEBI:18420"/>
        <label>1</label>
        <note>catalytic</note>
    </ligand>
</feature>
<dbReference type="InterPro" id="IPR000760">
    <property type="entry name" value="Inositol_monophosphatase-like"/>
</dbReference>
<evidence type="ECO:0000256" key="4">
    <source>
        <dbReference type="ARBA" id="ARBA00022723"/>
    </source>
</evidence>
<dbReference type="CDD" id="cd01639">
    <property type="entry name" value="IMPase"/>
    <property type="match status" value="1"/>
</dbReference>
<dbReference type="GO" id="GO:0007165">
    <property type="term" value="P:signal transduction"/>
    <property type="evidence" value="ECO:0007669"/>
    <property type="project" value="TreeGrafter"/>
</dbReference>
<sequence length="283" mass="31402">MQDFKVDFYHALETATSAAKEAASILNIYAQDHSKLSISYKSRNDLVSQADKDAEQAILQVVRERTPEIAIVAEESGTSANLDESQYTWFIDPLDGTTNFLHGIPHYAVSIGLVARAGTVLIPNTPPLEVNTPILGVVYDPNRQEMFSAIYQDGCFLNGQRIYTSQAKHLEDALLATGVPFRDFSFETPYMRGFKEVMHHTRGIRRLGSAALDLAWVACGRFDGYWEMGLAPYDVCAGTILVREAGGTVSDIYEKEPWPQSGNIIASTKSIEEDFGNLIRQQL</sequence>
<feature type="binding site" evidence="7">
    <location>
        <position position="74"/>
    </location>
    <ligand>
        <name>Mg(2+)</name>
        <dbReference type="ChEBI" id="CHEBI:18420"/>
        <label>1</label>
        <note>catalytic</note>
    </ligand>
</feature>
<reference evidence="9 10" key="1">
    <citation type="submission" date="2018-06" db="EMBL/GenBank/DDBJ databases">
        <authorList>
            <consortium name="Pathogen Informatics"/>
            <person name="Doyle S."/>
        </authorList>
    </citation>
    <scope>NUCLEOTIDE SEQUENCE [LARGE SCALE GENOMIC DNA]</scope>
    <source>
        <strain evidence="9 10">NCTC11009</strain>
    </source>
</reference>
<evidence type="ECO:0000256" key="7">
    <source>
        <dbReference type="PIRSR" id="PIRSR600760-2"/>
    </source>
</evidence>
<dbReference type="PROSITE" id="PS00629">
    <property type="entry name" value="IMP_1"/>
    <property type="match status" value="1"/>
</dbReference>
<dbReference type="EMBL" id="UATH01000001">
    <property type="protein sequence ID" value="SPY09139.1"/>
    <property type="molecule type" value="Genomic_DNA"/>
</dbReference>
<proteinExistence type="inferred from homology"/>
<dbReference type="Gene3D" id="3.40.190.80">
    <property type="match status" value="1"/>
</dbReference>
<evidence type="ECO:0000256" key="1">
    <source>
        <dbReference type="ARBA" id="ARBA00001033"/>
    </source>
</evidence>
<keyword evidence="5 8" id="KW-0378">Hydrolase</keyword>
<feature type="binding site" evidence="7">
    <location>
        <position position="94"/>
    </location>
    <ligand>
        <name>Mg(2+)</name>
        <dbReference type="ChEBI" id="CHEBI:18420"/>
        <label>1</label>
        <note>catalytic</note>
    </ligand>
</feature>
<evidence type="ECO:0000256" key="5">
    <source>
        <dbReference type="ARBA" id="ARBA00022801"/>
    </source>
</evidence>
<evidence type="ECO:0000256" key="8">
    <source>
        <dbReference type="RuleBase" id="RU364068"/>
    </source>
</evidence>
<evidence type="ECO:0000313" key="10">
    <source>
        <dbReference type="Proteomes" id="UP000250242"/>
    </source>
</evidence>
<name>A0A2X1UPV7_9BURK</name>
<dbReference type="GO" id="GO:0046854">
    <property type="term" value="P:phosphatidylinositol phosphate biosynthetic process"/>
    <property type="evidence" value="ECO:0007669"/>
    <property type="project" value="InterPro"/>
</dbReference>
<evidence type="ECO:0000256" key="2">
    <source>
        <dbReference type="ARBA" id="ARBA00001946"/>
    </source>
</evidence>
<keyword evidence="6 7" id="KW-0460">Magnesium</keyword>
<dbReference type="Pfam" id="PF00459">
    <property type="entry name" value="Inositol_P"/>
    <property type="match status" value="1"/>
</dbReference>
<dbReference type="InterPro" id="IPR033942">
    <property type="entry name" value="IMPase"/>
</dbReference>
<protein>
    <recommendedName>
        <fullName evidence="8">Inositol-1-monophosphatase</fullName>
        <ecNumber evidence="8">3.1.3.25</ecNumber>
    </recommendedName>
</protein>
<keyword evidence="4 7" id="KW-0479">Metal-binding</keyword>
<dbReference type="GeneID" id="93428595"/>
<dbReference type="SUPFAM" id="SSF56655">
    <property type="entry name" value="Carbohydrate phosphatase"/>
    <property type="match status" value="1"/>
</dbReference>
<dbReference type="PRINTS" id="PR01959">
    <property type="entry name" value="SBIMPHPHTASE"/>
</dbReference>
<comment type="catalytic activity">
    <reaction evidence="1 8">
        <text>a myo-inositol phosphate + H2O = myo-inositol + phosphate</text>
        <dbReference type="Rhea" id="RHEA:24056"/>
        <dbReference type="ChEBI" id="CHEBI:15377"/>
        <dbReference type="ChEBI" id="CHEBI:17268"/>
        <dbReference type="ChEBI" id="CHEBI:43474"/>
        <dbReference type="ChEBI" id="CHEBI:84139"/>
        <dbReference type="EC" id="3.1.3.25"/>
    </reaction>
</comment>